<reference evidence="3" key="2">
    <citation type="submission" date="2025-08" db="UniProtKB">
        <authorList>
            <consortium name="Ensembl"/>
        </authorList>
    </citation>
    <scope>IDENTIFICATION</scope>
</reference>
<dbReference type="InterPro" id="IPR016186">
    <property type="entry name" value="C-type_lectin-like/link_sf"/>
</dbReference>
<proteinExistence type="predicted"/>
<dbReference type="InterPro" id="IPR050111">
    <property type="entry name" value="C-type_lectin/snaclec_domain"/>
</dbReference>
<dbReference type="PANTHER" id="PTHR22803">
    <property type="entry name" value="MANNOSE, PHOSPHOLIPASE, LECTIN RECEPTOR RELATED"/>
    <property type="match status" value="1"/>
</dbReference>
<keyword evidence="1" id="KW-1015">Disulfide bond</keyword>
<evidence type="ECO:0000313" key="4">
    <source>
        <dbReference type="Proteomes" id="UP000472263"/>
    </source>
</evidence>
<organism evidence="3 4">
    <name type="scientific">Myripristis murdjan</name>
    <name type="common">pinecone soldierfish</name>
    <dbReference type="NCBI Taxonomy" id="586833"/>
    <lineage>
        <taxon>Eukaryota</taxon>
        <taxon>Metazoa</taxon>
        <taxon>Chordata</taxon>
        <taxon>Craniata</taxon>
        <taxon>Vertebrata</taxon>
        <taxon>Euteleostomi</taxon>
        <taxon>Actinopterygii</taxon>
        <taxon>Neopterygii</taxon>
        <taxon>Teleostei</taxon>
        <taxon>Neoteleostei</taxon>
        <taxon>Acanthomorphata</taxon>
        <taxon>Holocentriformes</taxon>
        <taxon>Holocentridae</taxon>
        <taxon>Myripristis</taxon>
    </lineage>
</organism>
<dbReference type="Ensembl" id="ENSMMDT00005028411.1">
    <property type="protein sequence ID" value="ENSMMDP00005027741.1"/>
    <property type="gene ID" value="ENSMMDG00005013295.1"/>
</dbReference>
<dbReference type="PRINTS" id="PR01504">
    <property type="entry name" value="PNCREATITSAP"/>
</dbReference>
<gene>
    <name evidence="3" type="primary">LOC115367697</name>
</gene>
<name>A0A667Z3I6_9TELE</name>
<dbReference type="PROSITE" id="PS00615">
    <property type="entry name" value="C_TYPE_LECTIN_1"/>
    <property type="match status" value="1"/>
</dbReference>
<dbReference type="FunCoup" id="A0A667Z3I6">
    <property type="interactions" value="827"/>
</dbReference>
<evidence type="ECO:0000256" key="1">
    <source>
        <dbReference type="ARBA" id="ARBA00023157"/>
    </source>
</evidence>
<dbReference type="AlphaFoldDB" id="A0A667Z3I6"/>
<dbReference type="PROSITE" id="PS50041">
    <property type="entry name" value="C_TYPE_LECTIN_2"/>
    <property type="match status" value="1"/>
</dbReference>
<keyword evidence="4" id="KW-1185">Reference proteome</keyword>
<accession>A0A667Z3I6</accession>
<protein>
    <recommendedName>
        <fullName evidence="2">C-type lectin domain-containing protein</fullName>
    </recommendedName>
</protein>
<dbReference type="InterPro" id="IPR016187">
    <property type="entry name" value="CTDL_fold"/>
</dbReference>
<dbReference type="InterPro" id="IPR001304">
    <property type="entry name" value="C-type_lectin-like"/>
</dbReference>
<dbReference type="GeneTree" id="ENSGT01150000286973"/>
<feature type="domain" description="C-type lectin" evidence="2">
    <location>
        <begin position="48"/>
        <end position="167"/>
    </location>
</feature>
<dbReference type="InParanoid" id="A0A667Z3I6"/>
<dbReference type="SUPFAM" id="SSF56436">
    <property type="entry name" value="C-type lectin-like"/>
    <property type="match status" value="1"/>
</dbReference>
<evidence type="ECO:0000259" key="2">
    <source>
        <dbReference type="PROSITE" id="PS50041"/>
    </source>
</evidence>
<dbReference type="SMART" id="SM00034">
    <property type="entry name" value="CLECT"/>
    <property type="match status" value="1"/>
</dbReference>
<dbReference type="Proteomes" id="UP000472263">
    <property type="component" value="Chromosome 11"/>
</dbReference>
<reference evidence="3" key="1">
    <citation type="submission" date="2019-06" db="EMBL/GenBank/DDBJ databases">
        <authorList>
            <consortium name="Wellcome Sanger Institute Data Sharing"/>
        </authorList>
    </citation>
    <scope>NUCLEOTIDE SEQUENCE [LARGE SCALE GENOMIC DNA]</scope>
</reference>
<dbReference type="Gene3D" id="3.10.100.10">
    <property type="entry name" value="Mannose-Binding Protein A, subunit A"/>
    <property type="match status" value="1"/>
</dbReference>
<evidence type="ECO:0000313" key="3">
    <source>
        <dbReference type="Ensembl" id="ENSMMDP00005027741.1"/>
    </source>
</evidence>
<reference evidence="3" key="3">
    <citation type="submission" date="2025-09" db="UniProtKB">
        <authorList>
            <consortium name="Ensembl"/>
        </authorList>
    </citation>
    <scope>IDENTIFICATION</scope>
</reference>
<dbReference type="Pfam" id="PF00059">
    <property type="entry name" value="Lectin_C"/>
    <property type="match status" value="1"/>
</dbReference>
<dbReference type="InterPro" id="IPR018378">
    <property type="entry name" value="C-type_lectin_CS"/>
</dbReference>
<sequence length="172" mass="19439">HPCLRVSSGHQCRAAPPSGRNPVKEVEAAEQIKSLGSWSHCPSGWSRYGSRCFAFFSSPKNWLQAEDYCLHFGANLASIHSSAEYHYIQELVLSRTGELTPAWIGASDAVQENMWLWSDGSRFDFQHWAWGEPSNFEGGEACIEMNYIVDKLWNDLTCGYQLPFICAKRLNC</sequence>